<reference evidence="3" key="1">
    <citation type="submission" date="2021-01" db="UniProtKB">
        <authorList>
            <consortium name="EnsemblMetazoa"/>
        </authorList>
    </citation>
    <scope>IDENTIFICATION</scope>
</reference>
<dbReference type="RefSeq" id="XP_066934577.1">
    <property type="nucleotide sequence ID" value="XM_067078476.1"/>
</dbReference>
<keyword evidence="1" id="KW-0175">Coiled coil</keyword>
<feature type="region of interest" description="Disordered" evidence="2">
    <location>
        <begin position="945"/>
        <end position="968"/>
    </location>
</feature>
<evidence type="ECO:0000313" key="4">
    <source>
        <dbReference type="Proteomes" id="UP000594262"/>
    </source>
</evidence>
<feature type="coiled-coil region" evidence="1">
    <location>
        <begin position="289"/>
        <end position="334"/>
    </location>
</feature>
<dbReference type="EnsemblMetazoa" id="CLYHEMT012923.1">
    <property type="protein sequence ID" value="CLYHEMP012923.1"/>
    <property type="gene ID" value="CLYHEMG012923"/>
</dbReference>
<dbReference type="PANTHER" id="PTHR47615">
    <property type="entry name" value="COILED-COIL DOMAIN-CONTAINING PROTEIN 158"/>
    <property type="match status" value="1"/>
</dbReference>
<dbReference type="Proteomes" id="UP000594262">
    <property type="component" value="Unplaced"/>
</dbReference>
<evidence type="ECO:0000256" key="1">
    <source>
        <dbReference type="SAM" id="Coils"/>
    </source>
</evidence>
<sequence length="1057" mass="122067">MMDEAKAFESLKQDLVDKSQQLKNLRMEIACNSQADTHPMIPLSTIHQPFQNPQAPINKITSPRVVPSSQQITPGQITPSDSVLSNYQYQIETLQRKLRVATDLCTEQEMESKTSLKEAELNFRQLLTQRDSFIKLRESESNNQQQLISHLQLTLEKLEMDKAHSEETIQQLNQFSKVQKNEIDSLKKQLDTYNKSFNSLSLILLPDMKSSLGGKFEDMNSISVTSIANMVEKLLLCHRKQDEMMKFKIQNLEGKLSDQDKSSEEKLKYEKRFIEVRQQELVGQMEKSLQAKETEITSLKGSLQALETKYQNALKRFKEEILKYKASMAESEKLFETKYNEITDQKDKAVKKLTKLQNGQHDVSNLNHTMKTELKNLRENVNKKTKEYSDAKQEKKKAEKETEKFKQRIKEMVLADEQKSLESRTTISNLEDHLSHLEVEYENLQLYVQELTERLRMLPQEIESQVQGDEQQKYEAKMQEINKLIENHKSVLENANIEIESKSQLVKAGHDQIKLLQKKVESLKSDNAKLKEKNKELESKLGQRETRLVDLQLVATESKEALKAYSTKEMQNRKALECSQKMNLQFQGKVDNMHKEKVDLEVSYDLLKKQFRKVEEDMKKLDQKIRSQTQEIDTVTKDRKAIAKKLKEKNDALISMQQKHEINSKNICMVKESNFELQKSCEDLVKHNTNLSSDLRSLEEAKFKLEKLLTEKEVLKDQEVENLLQRLQGSEADINRLKKLLKRFESSGNTQAKIASMSQKAVTKQRDEVDSIKVKLNWMKEALEVSEKTRSELQQELEHKEEGITELEHQLKREKESVHNLSINLSLQQQETKGLHKALEQASMKYSDVYALVEKQEQRFIKGLGRRGQIRDQDKLEPSEIKSLLEDVRGLLSSTLKKSSSSRKKSPNSPRSPRQRSKADDKWLTNSLKLGRNSEKLNEYLNSFDQNSTSGSVVGASSPMNSTPNGRTRKKVTIEEDQSSVYSFDYTTDEESEYPIQHPMLRKHKQGGTAAKRLQEKLNNLKKMGEDLTNNNKGFIASMVDGVLLAPHCNTSKLNSK</sequence>
<evidence type="ECO:0000313" key="3">
    <source>
        <dbReference type="EnsemblMetazoa" id="CLYHEMP012923.1"/>
    </source>
</evidence>
<evidence type="ECO:0000256" key="2">
    <source>
        <dbReference type="SAM" id="MobiDB-lite"/>
    </source>
</evidence>
<feature type="coiled-coil region" evidence="1">
    <location>
        <begin position="141"/>
        <end position="196"/>
    </location>
</feature>
<dbReference type="InterPro" id="IPR031809">
    <property type="entry name" value="CCDC158"/>
</dbReference>
<keyword evidence="4" id="KW-1185">Reference proteome</keyword>
<dbReference type="OrthoDB" id="5990401at2759"/>
<dbReference type="RefSeq" id="XP_066934576.1">
    <property type="nucleotide sequence ID" value="XM_067078475.1"/>
</dbReference>
<feature type="coiled-coil region" evidence="1">
    <location>
        <begin position="84"/>
        <end position="111"/>
    </location>
</feature>
<name>A0A7M5WTJ3_9CNID</name>
<dbReference type="GeneID" id="136822233"/>
<feature type="coiled-coil region" evidence="1">
    <location>
        <begin position="681"/>
        <end position="747"/>
    </location>
</feature>
<feature type="region of interest" description="Disordered" evidence="2">
    <location>
        <begin position="383"/>
        <end position="403"/>
    </location>
</feature>
<feature type="coiled-coil region" evidence="1">
    <location>
        <begin position="604"/>
        <end position="638"/>
    </location>
</feature>
<proteinExistence type="predicted"/>
<feature type="region of interest" description="Disordered" evidence="2">
    <location>
        <begin position="895"/>
        <end position="927"/>
    </location>
</feature>
<accession>A0A7M5WTJ3</accession>
<protein>
    <submittedName>
        <fullName evidence="3">Uncharacterized protein</fullName>
    </submittedName>
</protein>
<dbReference type="PANTHER" id="PTHR47615:SF1">
    <property type="entry name" value="COILED-COIL DOMAIN-CONTAINING PROTEIN 158"/>
    <property type="match status" value="1"/>
</dbReference>
<feature type="coiled-coil region" evidence="1">
    <location>
        <begin position="776"/>
        <end position="824"/>
    </location>
</feature>
<dbReference type="AlphaFoldDB" id="A0A7M5WTJ3"/>
<organism evidence="3 4">
    <name type="scientific">Clytia hemisphaerica</name>
    <dbReference type="NCBI Taxonomy" id="252671"/>
    <lineage>
        <taxon>Eukaryota</taxon>
        <taxon>Metazoa</taxon>
        <taxon>Cnidaria</taxon>
        <taxon>Hydrozoa</taxon>
        <taxon>Hydroidolina</taxon>
        <taxon>Leptothecata</taxon>
        <taxon>Obeliida</taxon>
        <taxon>Clytiidae</taxon>
        <taxon>Clytia</taxon>
    </lineage>
</organism>